<sequence length="70" mass="8162">MGTGKKISNQKYDYELQDVMDSENILEDFLTKFDKKFGHLKKQPAHSLIPQQKSPNDKLHTYLYIDACTN</sequence>
<gene>
    <name evidence="1" type="ORF">BpHYR1_023395</name>
</gene>
<comment type="caution">
    <text evidence="1">The sequence shown here is derived from an EMBL/GenBank/DDBJ whole genome shotgun (WGS) entry which is preliminary data.</text>
</comment>
<name>A0A3M7Q867_BRAPC</name>
<organism evidence="1 2">
    <name type="scientific">Brachionus plicatilis</name>
    <name type="common">Marine rotifer</name>
    <name type="synonym">Brachionus muelleri</name>
    <dbReference type="NCBI Taxonomy" id="10195"/>
    <lineage>
        <taxon>Eukaryota</taxon>
        <taxon>Metazoa</taxon>
        <taxon>Spiralia</taxon>
        <taxon>Gnathifera</taxon>
        <taxon>Rotifera</taxon>
        <taxon>Eurotatoria</taxon>
        <taxon>Monogononta</taxon>
        <taxon>Pseudotrocha</taxon>
        <taxon>Ploima</taxon>
        <taxon>Brachionidae</taxon>
        <taxon>Brachionus</taxon>
    </lineage>
</organism>
<reference evidence="1 2" key="1">
    <citation type="journal article" date="2018" name="Sci. Rep.">
        <title>Genomic signatures of local adaptation to the degree of environmental predictability in rotifers.</title>
        <authorList>
            <person name="Franch-Gras L."/>
            <person name="Hahn C."/>
            <person name="Garcia-Roger E.M."/>
            <person name="Carmona M.J."/>
            <person name="Serra M."/>
            <person name="Gomez A."/>
        </authorList>
    </citation>
    <scope>NUCLEOTIDE SEQUENCE [LARGE SCALE GENOMIC DNA]</scope>
    <source>
        <strain evidence="1">HYR1</strain>
    </source>
</reference>
<accession>A0A3M7Q867</accession>
<evidence type="ECO:0000313" key="1">
    <source>
        <dbReference type="EMBL" id="RNA07600.1"/>
    </source>
</evidence>
<protein>
    <submittedName>
        <fullName evidence="1">Uncharacterized protein</fullName>
    </submittedName>
</protein>
<dbReference type="EMBL" id="REGN01006988">
    <property type="protein sequence ID" value="RNA07600.1"/>
    <property type="molecule type" value="Genomic_DNA"/>
</dbReference>
<keyword evidence="2" id="KW-1185">Reference proteome</keyword>
<proteinExistence type="predicted"/>
<dbReference type="Proteomes" id="UP000276133">
    <property type="component" value="Unassembled WGS sequence"/>
</dbReference>
<dbReference type="AlphaFoldDB" id="A0A3M7Q867"/>
<evidence type="ECO:0000313" key="2">
    <source>
        <dbReference type="Proteomes" id="UP000276133"/>
    </source>
</evidence>